<sequence>MQKICMVRTLVEDIVSQLSAPQPSSRQIIELAQRTTKLGATFLHHWGRAPTSETADLLDEAGAPATIRWLSAVPWQPL</sequence>
<dbReference type="Proteomes" id="UP000245884">
    <property type="component" value="Unassembled WGS sequence"/>
</dbReference>
<protein>
    <submittedName>
        <fullName evidence="1">Uncharacterized protein</fullName>
    </submittedName>
</protein>
<evidence type="ECO:0000313" key="1">
    <source>
        <dbReference type="EMBL" id="PWN29404.1"/>
    </source>
</evidence>
<evidence type="ECO:0000313" key="2">
    <source>
        <dbReference type="Proteomes" id="UP000245884"/>
    </source>
</evidence>
<keyword evidence="2" id="KW-1185">Reference proteome</keyword>
<name>A0A316UWQ4_9BASI</name>
<dbReference type="RefSeq" id="XP_025364016.1">
    <property type="nucleotide sequence ID" value="XM_025503206.1"/>
</dbReference>
<dbReference type="InterPro" id="IPR036260">
    <property type="entry name" value="P40_nucleoprot_sf_BD-vir"/>
</dbReference>
<organism evidence="1 2">
    <name type="scientific">Jaminaea rosea</name>
    <dbReference type="NCBI Taxonomy" id="1569628"/>
    <lineage>
        <taxon>Eukaryota</taxon>
        <taxon>Fungi</taxon>
        <taxon>Dikarya</taxon>
        <taxon>Basidiomycota</taxon>
        <taxon>Ustilaginomycotina</taxon>
        <taxon>Exobasidiomycetes</taxon>
        <taxon>Microstromatales</taxon>
        <taxon>Microstromatales incertae sedis</taxon>
        <taxon>Jaminaea</taxon>
    </lineage>
</organism>
<dbReference type="SUPFAM" id="SSF101399">
    <property type="entry name" value="P40 nucleoprotein"/>
    <property type="match status" value="1"/>
</dbReference>
<gene>
    <name evidence="1" type="ORF">BDZ90DRAFT_108011</name>
</gene>
<dbReference type="AlphaFoldDB" id="A0A316UWQ4"/>
<dbReference type="GeneID" id="37025029"/>
<dbReference type="EMBL" id="KZ819663">
    <property type="protein sequence ID" value="PWN29404.1"/>
    <property type="molecule type" value="Genomic_DNA"/>
</dbReference>
<reference evidence="1 2" key="1">
    <citation type="journal article" date="2018" name="Mol. Biol. Evol.">
        <title>Broad Genomic Sampling Reveals a Smut Pathogenic Ancestry of the Fungal Clade Ustilaginomycotina.</title>
        <authorList>
            <person name="Kijpornyongpan T."/>
            <person name="Mondo S.J."/>
            <person name="Barry K."/>
            <person name="Sandor L."/>
            <person name="Lee J."/>
            <person name="Lipzen A."/>
            <person name="Pangilinan J."/>
            <person name="LaButti K."/>
            <person name="Hainaut M."/>
            <person name="Henrissat B."/>
            <person name="Grigoriev I.V."/>
            <person name="Spatafora J.W."/>
            <person name="Aime M.C."/>
        </authorList>
    </citation>
    <scope>NUCLEOTIDE SEQUENCE [LARGE SCALE GENOMIC DNA]</scope>
    <source>
        <strain evidence="1 2">MCA 5214</strain>
    </source>
</reference>
<accession>A0A316UWQ4</accession>
<proteinExistence type="predicted"/>